<evidence type="ECO:0000313" key="2">
    <source>
        <dbReference type="Proteomes" id="UP001148299"/>
    </source>
</evidence>
<keyword evidence="2" id="KW-1185">Reference proteome</keyword>
<name>A0A9W9UUR1_PENBR</name>
<dbReference type="Proteomes" id="UP001148299">
    <property type="component" value="Unassembled WGS sequence"/>
</dbReference>
<dbReference type="EMBL" id="JAPZBR010000003">
    <property type="protein sequence ID" value="KAJ5358238.1"/>
    <property type="molecule type" value="Genomic_DNA"/>
</dbReference>
<sequence length="65" mass="7134">MHKDILIQVLPMGISFLPAFPSGEVSGLQIKQVEHAADALIDQIIHGSSADVVSRHRREDNSTRT</sequence>
<reference evidence="1" key="2">
    <citation type="journal article" date="2023" name="IMA Fungus">
        <title>Comparative genomic study of the Penicillium genus elucidates a diverse pangenome and 15 lateral gene transfer events.</title>
        <authorList>
            <person name="Petersen C."/>
            <person name="Sorensen T."/>
            <person name="Nielsen M.R."/>
            <person name="Sondergaard T.E."/>
            <person name="Sorensen J.L."/>
            <person name="Fitzpatrick D.A."/>
            <person name="Frisvad J.C."/>
            <person name="Nielsen K.L."/>
        </authorList>
    </citation>
    <scope>NUCLEOTIDE SEQUENCE</scope>
    <source>
        <strain evidence="1">IBT 35675</strain>
    </source>
</reference>
<comment type="caution">
    <text evidence="1">The sequence shown here is derived from an EMBL/GenBank/DDBJ whole genome shotgun (WGS) entry which is preliminary data.</text>
</comment>
<protein>
    <submittedName>
        <fullName evidence="1">Uncharacterized protein</fullName>
    </submittedName>
</protein>
<organism evidence="1 2">
    <name type="scientific">Penicillium brevicompactum</name>
    <dbReference type="NCBI Taxonomy" id="5074"/>
    <lineage>
        <taxon>Eukaryota</taxon>
        <taxon>Fungi</taxon>
        <taxon>Dikarya</taxon>
        <taxon>Ascomycota</taxon>
        <taxon>Pezizomycotina</taxon>
        <taxon>Eurotiomycetes</taxon>
        <taxon>Eurotiomycetidae</taxon>
        <taxon>Eurotiales</taxon>
        <taxon>Aspergillaceae</taxon>
        <taxon>Penicillium</taxon>
    </lineage>
</organism>
<gene>
    <name evidence="1" type="ORF">N7541_005396</name>
</gene>
<evidence type="ECO:0000313" key="1">
    <source>
        <dbReference type="EMBL" id="KAJ5358238.1"/>
    </source>
</evidence>
<dbReference type="AlphaFoldDB" id="A0A9W9UUR1"/>
<accession>A0A9W9UUR1</accession>
<proteinExistence type="predicted"/>
<reference evidence="1" key="1">
    <citation type="submission" date="2022-12" db="EMBL/GenBank/DDBJ databases">
        <authorList>
            <person name="Petersen C."/>
        </authorList>
    </citation>
    <scope>NUCLEOTIDE SEQUENCE</scope>
    <source>
        <strain evidence="1">IBT 35675</strain>
    </source>
</reference>